<gene>
    <name evidence="1" type="ORF">CH371_18140</name>
</gene>
<accession>A0A2M9Z7D2</accession>
<sequence length="320" mass="36798">MKEHLGSILHTSTLEPMFGTYFGPVQIDNSREYKSGPLSWFRSVDSVLVDIWNDSVFLELRIFRNRFRSGARLLLWNRKSDTFQELNVEENGTSSFLKQGSFKDGYWSFSKGEKRFNFRLDDTIRQGYTHSAIWAKDLNFQLDALVNTGDPNRTRPLTQINPSRGDWFFLNRSSQLEVEGQLSWNDLSTNLQNDSIAYSVSKGFSSEAFPLESRIYLTIGKKKAQIYLGETPVLWKDGEAKILEIPKEISNGKTKSFKSSQFELVLEPEFEASFLRPKTWGKDHFKKSLYTVSGWIKTKQKKEKVTGGIAILEVPISQQT</sequence>
<organism evidence="1 2">
    <name type="scientific">Leptospira wolffii</name>
    <dbReference type="NCBI Taxonomy" id="409998"/>
    <lineage>
        <taxon>Bacteria</taxon>
        <taxon>Pseudomonadati</taxon>
        <taxon>Spirochaetota</taxon>
        <taxon>Spirochaetia</taxon>
        <taxon>Leptospirales</taxon>
        <taxon>Leptospiraceae</taxon>
        <taxon>Leptospira</taxon>
    </lineage>
</organism>
<reference evidence="1 2" key="1">
    <citation type="submission" date="2017-07" db="EMBL/GenBank/DDBJ databases">
        <title>Leptospira spp. isolated from tropical soils.</title>
        <authorList>
            <person name="Thibeaux R."/>
            <person name="Iraola G."/>
            <person name="Ferres I."/>
            <person name="Bierque E."/>
            <person name="Girault D."/>
            <person name="Soupe-Gilbert M.-E."/>
            <person name="Picardeau M."/>
            <person name="Goarant C."/>
        </authorList>
    </citation>
    <scope>NUCLEOTIDE SEQUENCE [LARGE SCALE GENOMIC DNA]</scope>
    <source>
        <strain evidence="1 2">FH2-C-A2</strain>
    </source>
</reference>
<comment type="caution">
    <text evidence="1">The sequence shown here is derived from an EMBL/GenBank/DDBJ whole genome shotgun (WGS) entry which is preliminary data.</text>
</comment>
<dbReference type="Proteomes" id="UP000231912">
    <property type="component" value="Unassembled WGS sequence"/>
</dbReference>
<proteinExistence type="predicted"/>
<name>A0A2M9Z7D2_9LEPT</name>
<evidence type="ECO:0000313" key="1">
    <source>
        <dbReference type="EMBL" id="PJZ64341.1"/>
    </source>
</evidence>
<protein>
    <submittedName>
        <fullName evidence="1">DUF2804 domain-containing protein</fullName>
    </submittedName>
</protein>
<dbReference type="RefSeq" id="WP_100760113.1">
    <property type="nucleotide sequence ID" value="NZ_NPDT01000010.1"/>
</dbReference>
<evidence type="ECO:0000313" key="2">
    <source>
        <dbReference type="Proteomes" id="UP000231912"/>
    </source>
</evidence>
<dbReference type="AlphaFoldDB" id="A0A2M9Z7D2"/>
<dbReference type="EMBL" id="NPDT01000010">
    <property type="protein sequence ID" value="PJZ64341.1"/>
    <property type="molecule type" value="Genomic_DNA"/>
</dbReference>